<keyword evidence="4 6" id="KW-0413">Isomerase</keyword>
<name>A0AAD3TRP3_9TREE</name>
<evidence type="ECO:0000256" key="4">
    <source>
        <dbReference type="ARBA" id="ARBA00023235"/>
    </source>
</evidence>
<comment type="catalytic activity">
    <reaction evidence="1 6">
        <text>[protein]-peptidylproline (omega=180) = [protein]-peptidylproline (omega=0)</text>
        <dbReference type="Rhea" id="RHEA:16237"/>
        <dbReference type="Rhea" id="RHEA-COMP:10747"/>
        <dbReference type="Rhea" id="RHEA-COMP:10748"/>
        <dbReference type="ChEBI" id="CHEBI:83833"/>
        <dbReference type="ChEBI" id="CHEBI:83834"/>
        <dbReference type="EC" id="5.2.1.8"/>
    </reaction>
</comment>
<dbReference type="Pfam" id="PF00160">
    <property type="entry name" value="Pro_isomerase"/>
    <property type="match status" value="1"/>
</dbReference>
<keyword evidence="3 6" id="KW-0697">Rotamase</keyword>
<dbReference type="Proteomes" id="UP001222932">
    <property type="component" value="Unassembled WGS sequence"/>
</dbReference>
<comment type="function">
    <text evidence="6">PPIases accelerate the folding of proteins. It catalyzes the cis-trans isomerization of proline imidic peptide bonds in oligopeptides.</text>
</comment>
<dbReference type="EC" id="5.2.1.8" evidence="6"/>
<dbReference type="SUPFAM" id="SSF50891">
    <property type="entry name" value="Cyclophilin-like"/>
    <property type="match status" value="1"/>
</dbReference>
<evidence type="ECO:0000256" key="6">
    <source>
        <dbReference type="RuleBase" id="RU363019"/>
    </source>
</evidence>
<dbReference type="GO" id="GO:0006457">
    <property type="term" value="P:protein folding"/>
    <property type="evidence" value="ECO:0007669"/>
    <property type="project" value="InterPro"/>
</dbReference>
<dbReference type="PANTHER" id="PTHR11071">
    <property type="entry name" value="PEPTIDYL-PROLYL CIS-TRANS ISOMERASE"/>
    <property type="match status" value="1"/>
</dbReference>
<evidence type="ECO:0000313" key="9">
    <source>
        <dbReference type="Proteomes" id="UP001222932"/>
    </source>
</evidence>
<dbReference type="PROSITE" id="PS00170">
    <property type="entry name" value="CSA_PPIASE_1"/>
    <property type="match status" value="1"/>
</dbReference>
<evidence type="ECO:0000256" key="3">
    <source>
        <dbReference type="ARBA" id="ARBA00023110"/>
    </source>
</evidence>
<keyword evidence="9" id="KW-1185">Reference proteome</keyword>
<dbReference type="InterPro" id="IPR020892">
    <property type="entry name" value="Cyclophilin-type_PPIase_CS"/>
</dbReference>
<reference evidence="8" key="2">
    <citation type="submission" date="2023-06" db="EMBL/GenBank/DDBJ databases">
        <authorList>
            <person name="Kobayashi Y."/>
            <person name="Kayamori A."/>
            <person name="Aoki K."/>
            <person name="Shiwa Y."/>
            <person name="Fujita N."/>
            <person name="Sugita T."/>
            <person name="Iwasaki W."/>
            <person name="Tanaka N."/>
            <person name="Takashima M."/>
        </authorList>
    </citation>
    <scope>NUCLEOTIDE SEQUENCE</scope>
    <source>
        <strain evidence="8">HIS016</strain>
    </source>
</reference>
<comment type="caution">
    <text evidence="8">The sequence shown here is derived from an EMBL/GenBank/DDBJ whole genome shotgun (WGS) entry which is preliminary data.</text>
</comment>
<evidence type="ECO:0000256" key="1">
    <source>
        <dbReference type="ARBA" id="ARBA00000971"/>
    </source>
</evidence>
<dbReference type="AlphaFoldDB" id="A0AAD3TRP3"/>
<dbReference type="PANTHER" id="PTHR11071:SF561">
    <property type="entry name" value="PEPTIDYL-PROLYL CIS-TRANS ISOMERASE D-RELATED"/>
    <property type="match status" value="1"/>
</dbReference>
<keyword evidence="2" id="KW-0732">Signal</keyword>
<evidence type="ECO:0000313" key="8">
    <source>
        <dbReference type="EMBL" id="GMK55165.1"/>
    </source>
</evidence>
<dbReference type="Gene3D" id="2.40.100.10">
    <property type="entry name" value="Cyclophilin-like"/>
    <property type="match status" value="1"/>
</dbReference>
<gene>
    <name evidence="8" type="primary">cyp3</name>
    <name evidence="8" type="ORF">CspeluHIS016_0202210</name>
</gene>
<feature type="domain" description="PPIase cyclophilin-type" evidence="7">
    <location>
        <begin position="32"/>
        <end position="192"/>
    </location>
</feature>
<protein>
    <recommendedName>
        <fullName evidence="6">Peptidyl-prolyl cis-trans isomerase</fullName>
        <shortName evidence="6">PPIase</shortName>
        <ecNumber evidence="6">5.2.1.8</ecNumber>
    </recommendedName>
</protein>
<evidence type="ECO:0000256" key="2">
    <source>
        <dbReference type="ARBA" id="ARBA00022729"/>
    </source>
</evidence>
<evidence type="ECO:0000256" key="5">
    <source>
        <dbReference type="ARBA" id="ARBA00038340"/>
    </source>
</evidence>
<accession>A0AAD3TRP3</accession>
<dbReference type="PROSITE" id="PS50072">
    <property type="entry name" value="CSA_PPIASE_2"/>
    <property type="match status" value="1"/>
</dbReference>
<dbReference type="InterPro" id="IPR029000">
    <property type="entry name" value="Cyclophilin-like_dom_sf"/>
</dbReference>
<comment type="similarity">
    <text evidence="5">Belongs to the cyclophilin-type PPIase family. PPIase B subfamily.</text>
</comment>
<dbReference type="GO" id="GO:0016018">
    <property type="term" value="F:cyclosporin A binding"/>
    <property type="evidence" value="ECO:0007669"/>
    <property type="project" value="TreeGrafter"/>
</dbReference>
<organism evidence="8 9">
    <name type="scientific">Cutaneotrichosporon spelunceum</name>
    <dbReference type="NCBI Taxonomy" id="1672016"/>
    <lineage>
        <taxon>Eukaryota</taxon>
        <taxon>Fungi</taxon>
        <taxon>Dikarya</taxon>
        <taxon>Basidiomycota</taxon>
        <taxon>Agaricomycotina</taxon>
        <taxon>Tremellomycetes</taxon>
        <taxon>Trichosporonales</taxon>
        <taxon>Trichosporonaceae</taxon>
        <taxon>Cutaneotrichosporon</taxon>
    </lineage>
</organism>
<dbReference type="FunFam" id="2.40.100.10:FF:000019">
    <property type="entry name" value="Peptidyl-prolyl cis-trans isomerase"/>
    <property type="match status" value="1"/>
</dbReference>
<proteinExistence type="inferred from homology"/>
<dbReference type="PRINTS" id="PR00153">
    <property type="entry name" value="CSAPPISMRASE"/>
</dbReference>
<dbReference type="GO" id="GO:0005737">
    <property type="term" value="C:cytoplasm"/>
    <property type="evidence" value="ECO:0007669"/>
    <property type="project" value="TreeGrafter"/>
</dbReference>
<reference evidence="8" key="1">
    <citation type="journal article" date="2023" name="BMC Genomics">
        <title>Chromosome-level genome assemblies of Cutaneotrichosporon spp. (Trichosporonales, Basidiomycota) reveal imbalanced evolution between nucleotide sequences and chromosome synteny.</title>
        <authorList>
            <person name="Kobayashi Y."/>
            <person name="Kayamori A."/>
            <person name="Aoki K."/>
            <person name="Shiwa Y."/>
            <person name="Matsutani M."/>
            <person name="Fujita N."/>
            <person name="Sugita T."/>
            <person name="Iwasaki W."/>
            <person name="Tanaka N."/>
            <person name="Takashima M."/>
        </authorList>
    </citation>
    <scope>NUCLEOTIDE SEQUENCE</scope>
    <source>
        <strain evidence="8">HIS016</strain>
    </source>
</reference>
<dbReference type="EMBL" id="BTCM01000002">
    <property type="protein sequence ID" value="GMK55165.1"/>
    <property type="molecule type" value="Genomic_DNA"/>
</dbReference>
<evidence type="ECO:0000259" key="7">
    <source>
        <dbReference type="PROSITE" id="PS50072"/>
    </source>
</evidence>
<sequence length="208" mass="22724">MRFLTKLKKAFIPPNDQEQYVAPPGAQRSRVWMDMTIGDVPVGRIEMELFDDVVPKTAANFRELCKGHEQGGKMMGYHGATFHRVIKDFMIQGGDIIRGDGTGTYSIYGGAFPDENFKFRHDISGLLSMANSGPGTNGCQFFITVAPADYLNGKHVVFGRVTSGMDVVKVIEETETRDDRPVQTVRVAACGVNRDGPTMATSSATAVP</sequence>
<dbReference type="GO" id="GO:0003755">
    <property type="term" value="F:peptidyl-prolyl cis-trans isomerase activity"/>
    <property type="evidence" value="ECO:0007669"/>
    <property type="project" value="UniProtKB-UniRule"/>
</dbReference>
<dbReference type="InterPro" id="IPR002130">
    <property type="entry name" value="Cyclophilin-type_PPIase_dom"/>
</dbReference>